<dbReference type="RefSeq" id="WP_269661375.1">
    <property type="nucleotide sequence ID" value="NZ_CP114413.1"/>
</dbReference>
<dbReference type="EMBL" id="CP114413">
    <property type="protein sequence ID" value="WAZ23831.1"/>
    <property type="molecule type" value="Genomic_DNA"/>
</dbReference>
<organism evidence="1 2">
    <name type="scientific">Streptomyces cinnabarinus</name>
    <dbReference type="NCBI Taxonomy" id="67287"/>
    <lineage>
        <taxon>Bacteria</taxon>
        <taxon>Bacillati</taxon>
        <taxon>Actinomycetota</taxon>
        <taxon>Actinomycetes</taxon>
        <taxon>Kitasatosporales</taxon>
        <taxon>Streptomycetaceae</taxon>
        <taxon>Streptomyces</taxon>
    </lineage>
</organism>
<dbReference type="PANTHER" id="PTHR34613">
    <property type="entry name" value="SLL0800 PROTEIN"/>
    <property type="match status" value="1"/>
</dbReference>
<dbReference type="Proteomes" id="UP001164439">
    <property type="component" value="Chromosome"/>
</dbReference>
<reference evidence="1" key="1">
    <citation type="submission" date="2022-12" db="EMBL/GenBank/DDBJ databases">
        <authorList>
            <person name="Ruckert C."/>
            <person name="Busche T."/>
            <person name="Kalinowski J."/>
            <person name="Wittmann C."/>
        </authorList>
    </citation>
    <scope>NUCLEOTIDE SEQUENCE</scope>
    <source>
        <strain evidence="1">DSM 40467</strain>
    </source>
</reference>
<accession>A0ABY7KMA3</accession>
<keyword evidence="2" id="KW-1185">Reference proteome</keyword>
<sequence>MVSSPHEGLHQICQKDPAGFTRTLQRVLHIPIPEPRDFAVLNADLTEIGPIERRVDTLLRAETDDGSYLLVIESQGKQDDDKRSSWAYYLSYLYAKYRWEPVLIVLTQSVSTARWAARPIRLGLPGWHSLTVRPLVLSPENVPLIEDETEAQRDVFLAAFSAMTHGRGPRATAILKPLAAALATTDTENAGMLAQFVESCLVDVEAKQTWKELMMAVHYFFRHEVAEKVREEGREEGRAQAKAEMVLQILDWRGVTVPDSVRGRVQDCADLEQLDLWAQRAVHATAAEDLFAAASEPPSHRAVCLE</sequence>
<evidence type="ECO:0008006" key="3">
    <source>
        <dbReference type="Google" id="ProtNLM"/>
    </source>
</evidence>
<protein>
    <recommendedName>
        <fullName evidence="3">Transposase</fullName>
    </recommendedName>
</protein>
<evidence type="ECO:0000313" key="2">
    <source>
        <dbReference type="Proteomes" id="UP001164439"/>
    </source>
</evidence>
<gene>
    <name evidence="1" type="ORF">STRCI_005201</name>
</gene>
<evidence type="ECO:0000313" key="1">
    <source>
        <dbReference type="EMBL" id="WAZ23831.1"/>
    </source>
</evidence>
<proteinExistence type="predicted"/>
<name>A0ABY7KMA3_9ACTN</name>
<dbReference type="PANTHER" id="PTHR34613:SF1">
    <property type="entry name" value="SLL6017 PROTEIN"/>
    <property type="match status" value="1"/>
</dbReference>